<dbReference type="SUPFAM" id="SSF57701">
    <property type="entry name" value="Zn2/Cys6 DNA-binding domain"/>
    <property type="match status" value="1"/>
</dbReference>
<dbReference type="PANTHER" id="PTHR38111:SF2">
    <property type="entry name" value="FINGER DOMAIN PROTEIN, PUTATIVE (AFU_ORTHOLOGUE AFUA_1G01560)-RELATED"/>
    <property type="match status" value="1"/>
</dbReference>
<dbReference type="RefSeq" id="XP_033667914.1">
    <property type="nucleotide sequence ID" value="XM_033812647.1"/>
</dbReference>
<evidence type="ECO:0000313" key="3">
    <source>
        <dbReference type="EMBL" id="KAF2167025.1"/>
    </source>
</evidence>
<dbReference type="SMART" id="SM00066">
    <property type="entry name" value="GAL4"/>
    <property type="match status" value="1"/>
</dbReference>
<reference evidence="3" key="1">
    <citation type="journal article" date="2020" name="Stud. Mycol.">
        <title>101 Dothideomycetes genomes: a test case for predicting lifestyles and emergence of pathogens.</title>
        <authorList>
            <person name="Haridas S."/>
            <person name="Albert R."/>
            <person name="Binder M."/>
            <person name="Bloem J."/>
            <person name="Labutti K."/>
            <person name="Salamov A."/>
            <person name="Andreopoulos B."/>
            <person name="Baker S."/>
            <person name="Barry K."/>
            <person name="Bills G."/>
            <person name="Bluhm B."/>
            <person name="Cannon C."/>
            <person name="Castanera R."/>
            <person name="Culley D."/>
            <person name="Daum C."/>
            <person name="Ezra D."/>
            <person name="Gonzalez J."/>
            <person name="Henrissat B."/>
            <person name="Kuo A."/>
            <person name="Liang C."/>
            <person name="Lipzen A."/>
            <person name="Lutzoni F."/>
            <person name="Magnuson J."/>
            <person name="Mondo S."/>
            <person name="Nolan M."/>
            <person name="Ohm R."/>
            <person name="Pangilinan J."/>
            <person name="Park H.-J."/>
            <person name="Ramirez L."/>
            <person name="Alfaro M."/>
            <person name="Sun H."/>
            <person name="Tritt A."/>
            <person name="Yoshinaga Y."/>
            <person name="Zwiers L.-H."/>
            <person name="Turgeon B."/>
            <person name="Goodwin S."/>
            <person name="Spatafora J."/>
            <person name="Crous P."/>
            <person name="Grigoriev I."/>
        </authorList>
    </citation>
    <scope>NUCLEOTIDE SEQUENCE</scope>
    <source>
        <strain evidence="3">ATCC 36951</strain>
    </source>
</reference>
<dbReference type="GO" id="GO:0000981">
    <property type="term" value="F:DNA-binding transcription factor activity, RNA polymerase II-specific"/>
    <property type="evidence" value="ECO:0007669"/>
    <property type="project" value="InterPro"/>
</dbReference>
<dbReference type="Pfam" id="PF00172">
    <property type="entry name" value="Zn_clus"/>
    <property type="match status" value="1"/>
</dbReference>
<keyword evidence="4" id="KW-1185">Reference proteome</keyword>
<sequence>MTRHGKCETCRKRKVKCDEKWPMCGPCSIKRRPCHYVESVFIHDRSSVAKDATITPIDALNAVVESRKKVTCTYRLKRHQKAEAGRGQFLTFEPVKSQPPSPVNVDSQATSAVDLGSVFGYEALDLNPLGPWVKLAQPDSGNSPCLELALRYALQSMIAFQQSHSEESLKRASRIGVRALRSLQSSIESSEDGDDKLSLVVAIMLHYAAEHFLGVASWRYIPHLQGVCHLLNSHFQDQPNNAAIQSIIVTAIHFGEPSQLESIARPSVDLSAPPQVDATTQIVDDLLIQIPRLVCYVRDCTEDLEGLAEVIELVNLLRYSAEDQWAREALAAMSWTTTSLSSETKSPTGTVLEFESTPAFVFATRYYSYRLLIGGLLVTLATISDDQCLLAEAEYVELDAATSVAECLDYALKPSPAQCLISFGMILPLELSLGAWSRLQQRETKSLYSPGSLKYRQAVQMQDWCIENLQDVCQRWRAGPIPRDGMETMYGALVGGPLLDGPCSYMKVDL</sequence>
<accession>A0A6A6CIP4</accession>
<dbReference type="GO" id="GO:0008270">
    <property type="term" value="F:zinc ion binding"/>
    <property type="evidence" value="ECO:0007669"/>
    <property type="project" value="InterPro"/>
</dbReference>
<dbReference type="Proteomes" id="UP000799537">
    <property type="component" value="Unassembled WGS sequence"/>
</dbReference>
<evidence type="ECO:0000313" key="4">
    <source>
        <dbReference type="Proteomes" id="UP000799537"/>
    </source>
</evidence>
<dbReference type="PANTHER" id="PTHR38111">
    <property type="entry name" value="ZN(2)-C6 FUNGAL-TYPE DOMAIN-CONTAINING PROTEIN-RELATED"/>
    <property type="match status" value="1"/>
</dbReference>
<name>A0A6A6CIP4_ZASCE</name>
<proteinExistence type="predicted"/>
<feature type="domain" description="Zn(2)-C6 fungal-type" evidence="2">
    <location>
        <begin position="6"/>
        <end position="36"/>
    </location>
</feature>
<dbReference type="CDD" id="cd00067">
    <property type="entry name" value="GAL4"/>
    <property type="match status" value="1"/>
</dbReference>
<dbReference type="OrthoDB" id="5126878at2759"/>
<evidence type="ECO:0000256" key="1">
    <source>
        <dbReference type="ARBA" id="ARBA00023242"/>
    </source>
</evidence>
<keyword evidence="1" id="KW-0539">Nucleus</keyword>
<dbReference type="InterPro" id="IPR036864">
    <property type="entry name" value="Zn2-C6_fun-type_DNA-bd_sf"/>
</dbReference>
<dbReference type="Gene3D" id="4.10.240.10">
    <property type="entry name" value="Zn(2)-C6 fungal-type DNA-binding domain"/>
    <property type="match status" value="1"/>
</dbReference>
<dbReference type="EMBL" id="ML993594">
    <property type="protein sequence ID" value="KAF2167025.1"/>
    <property type="molecule type" value="Genomic_DNA"/>
</dbReference>
<protein>
    <recommendedName>
        <fullName evidence="2">Zn(2)-C6 fungal-type domain-containing protein</fullName>
    </recommendedName>
</protein>
<dbReference type="AlphaFoldDB" id="A0A6A6CIP4"/>
<dbReference type="GeneID" id="54565919"/>
<evidence type="ECO:0000259" key="2">
    <source>
        <dbReference type="PROSITE" id="PS50048"/>
    </source>
</evidence>
<dbReference type="PROSITE" id="PS50048">
    <property type="entry name" value="ZN2_CY6_FUNGAL_2"/>
    <property type="match status" value="1"/>
</dbReference>
<organism evidence="3 4">
    <name type="scientific">Zasmidium cellare ATCC 36951</name>
    <dbReference type="NCBI Taxonomy" id="1080233"/>
    <lineage>
        <taxon>Eukaryota</taxon>
        <taxon>Fungi</taxon>
        <taxon>Dikarya</taxon>
        <taxon>Ascomycota</taxon>
        <taxon>Pezizomycotina</taxon>
        <taxon>Dothideomycetes</taxon>
        <taxon>Dothideomycetidae</taxon>
        <taxon>Mycosphaerellales</taxon>
        <taxon>Mycosphaerellaceae</taxon>
        <taxon>Zasmidium</taxon>
    </lineage>
</organism>
<dbReference type="InterPro" id="IPR001138">
    <property type="entry name" value="Zn2Cys6_DnaBD"/>
</dbReference>
<dbReference type="InterPro" id="IPR053178">
    <property type="entry name" value="Osmoadaptation_assoc"/>
</dbReference>
<gene>
    <name evidence="3" type="ORF">M409DRAFT_54240</name>
</gene>